<dbReference type="AlphaFoldDB" id="A0A0B7GVV8"/>
<evidence type="ECO:0000313" key="4">
    <source>
        <dbReference type="EMBL" id="QEJ96742.1"/>
    </source>
</evidence>
<evidence type="ECO:0000313" key="6">
    <source>
        <dbReference type="EMBL" id="QEJ96902.1"/>
    </source>
</evidence>
<evidence type="ECO:0000313" key="7">
    <source>
        <dbReference type="Proteomes" id="UP000042527"/>
    </source>
</evidence>
<dbReference type="OrthoDB" id="361428at2"/>
<evidence type="ECO:0000313" key="3">
    <source>
        <dbReference type="EMBL" id="CEM61085.1"/>
    </source>
</evidence>
<reference evidence="3" key="1">
    <citation type="submission" date="2015-01" db="EMBL/GenBank/DDBJ databases">
        <authorList>
            <person name="Xiang T."/>
            <person name="Song Y."/>
            <person name="Huang L."/>
            <person name="Wang B."/>
            <person name="Wu P."/>
        </authorList>
    </citation>
    <scope>NUCLEOTIDE SEQUENCE [LARGE SCALE GENOMIC DNA]</scope>
    <source>
        <strain evidence="3">V1</strain>
    </source>
</reference>
<dbReference type="Pfam" id="PF04316">
    <property type="entry name" value="FlgM"/>
    <property type="match status" value="1"/>
</dbReference>
<evidence type="ECO:0000313" key="8">
    <source>
        <dbReference type="Proteomes" id="UP000323594"/>
    </source>
</evidence>
<keyword evidence="4" id="KW-0966">Cell projection</keyword>
<keyword evidence="7" id="KW-1185">Reference proteome</keyword>
<dbReference type="InterPro" id="IPR035890">
    <property type="entry name" value="Anti-sigma-28_factor_FlgM_sf"/>
</dbReference>
<dbReference type="GeneID" id="57751858"/>
<dbReference type="Proteomes" id="UP000323594">
    <property type="component" value="Chromosome"/>
</dbReference>
<evidence type="ECO:0000256" key="1">
    <source>
        <dbReference type="SAM" id="MobiDB-lite"/>
    </source>
</evidence>
<organism evidence="3 7">
    <name type="scientific">Treponema phagedenis</name>
    <dbReference type="NCBI Taxonomy" id="162"/>
    <lineage>
        <taxon>Bacteria</taxon>
        <taxon>Pseudomonadati</taxon>
        <taxon>Spirochaetota</taxon>
        <taxon>Spirochaetia</taxon>
        <taxon>Spirochaetales</taxon>
        <taxon>Treponemataceae</taxon>
        <taxon>Treponema</taxon>
    </lineage>
</organism>
<dbReference type="Proteomes" id="UP000042527">
    <property type="component" value="Unassembled WGS sequence"/>
</dbReference>
<dbReference type="RefSeq" id="WP_024751829.1">
    <property type="nucleotide sequence ID" value="NZ_CDNC01000006.1"/>
</dbReference>
<name>A0A0B7GVV8_TREPH</name>
<protein>
    <submittedName>
        <fullName evidence="4">Flagellar biosynthesis anti-sigma factor FlgM</fullName>
    </submittedName>
</protein>
<keyword evidence="4" id="KW-0969">Cilium</keyword>
<reference evidence="7" key="2">
    <citation type="submission" date="2015-01" db="EMBL/GenBank/DDBJ databases">
        <authorList>
            <person name="Manzoor Shahid"/>
            <person name="Zubair Saima"/>
        </authorList>
    </citation>
    <scope>NUCLEOTIDE SEQUENCE [LARGE SCALE GENOMIC DNA]</scope>
    <source>
        <strain evidence="7">V1</strain>
    </source>
</reference>
<reference evidence="4 8" key="3">
    <citation type="submission" date="2019-08" db="EMBL/GenBank/DDBJ databases">
        <authorList>
            <person name="Kuhnert P."/>
        </authorList>
    </citation>
    <scope>NUCLEOTIDE SEQUENCE [LARGE SCALE GENOMIC DNA]</scope>
    <source>
        <strain evidence="4 8">B36.5</strain>
    </source>
</reference>
<proteinExistence type="predicted"/>
<dbReference type="EMBL" id="CP042817">
    <property type="protein sequence ID" value="QEJ96813.1"/>
    <property type="molecule type" value="Genomic_DNA"/>
</dbReference>
<accession>A0A0B7GVV8</accession>
<dbReference type="EMBL" id="CP042817">
    <property type="protein sequence ID" value="QEJ96742.1"/>
    <property type="molecule type" value="Genomic_DNA"/>
</dbReference>
<sequence>MMIDKLGGIDPLKNLQNTQKTRQAEKPMESDSISVSKEAQIKSEIYLAMQSVRAAPEIREDKIAEVEKKLADPEYINKVLDSAADKIIEAYGF</sequence>
<dbReference type="SUPFAM" id="SSF101498">
    <property type="entry name" value="Anti-sigma factor FlgM"/>
    <property type="match status" value="1"/>
</dbReference>
<evidence type="ECO:0000313" key="5">
    <source>
        <dbReference type="EMBL" id="QEJ96813.1"/>
    </source>
</evidence>
<gene>
    <name evidence="4" type="ORF">FUT82_01115</name>
    <name evidence="5" type="ORF">FUT82_01655</name>
    <name evidence="6" type="ORF">FUT82_02170</name>
    <name evidence="3" type="ORF">TPHV1_140033</name>
</gene>
<dbReference type="EMBL" id="CP042817">
    <property type="protein sequence ID" value="QEJ96902.1"/>
    <property type="molecule type" value="Genomic_DNA"/>
</dbReference>
<dbReference type="InterPro" id="IPR031316">
    <property type="entry name" value="FlgM_C"/>
</dbReference>
<feature type="region of interest" description="Disordered" evidence="1">
    <location>
        <begin position="1"/>
        <end position="35"/>
    </location>
</feature>
<keyword evidence="4" id="KW-0282">Flagellum</keyword>
<evidence type="ECO:0000259" key="2">
    <source>
        <dbReference type="Pfam" id="PF04316"/>
    </source>
</evidence>
<feature type="domain" description="Anti-sigma-28 factor FlgM C-terminal" evidence="2">
    <location>
        <begin position="31"/>
        <end position="89"/>
    </location>
</feature>
<dbReference type="EMBL" id="CDNC01000006">
    <property type="protein sequence ID" value="CEM61085.1"/>
    <property type="molecule type" value="Genomic_DNA"/>
</dbReference>